<organism evidence="1 2">
    <name type="scientific">Morus notabilis</name>
    <dbReference type="NCBI Taxonomy" id="981085"/>
    <lineage>
        <taxon>Eukaryota</taxon>
        <taxon>Viridiplantae</taxon>
        <taxon>Streptophyta</taxon>
        <taxon>Embryophyta</taxon>
        <taxon>Tracheophyta</taxon>
        <taxon>Spermatophyta</taxon>
        <taxon>Magnoliopsida</taxon>
        <taxon>eudicotyledons</taxon>
        <taxon>Gunneridae</taxon>
        <taxon>Pentapetalae</taxon>
        <taxon>rosids</taxon>
        <taxon>fabids</taxon>
        <taxon>Rosales</taxon>
        <taxon>Moraceae</taxon>
        <taxon>Moreae</taxon>
        <taxon>Morus</taxon>
    </lineage>
</organism>
<accession>W9SFC8</accession>
<dbReference type="Proteomes" id="UP000030645">
    <property type="component" value="Unassembled WGS sequence"/>
</dbReference>
<dbReference type="AlphaFoldDB" id="W9SFC8"/>
<evidence type="ECO:0000313" key="1">
    <source>
        <dbReference type="EMBL" id="EXC72390.1"/>
    </source>
</evidence>
<proteinExistence type="predicted"/>
<keyword evidence="2" id="KW-1185">Reference proteome</keyword>
<name>W9SFC8_9ROSA</name>
<protein>
    <submittedName>
        <fullName evidence="1">Uncharacterized protein</fullName>
    </submittedName>
</protein>
<sequence length="154" mass="17171">MKSARSPMLFYFIPEVLMMQMAIAAVAHVFVFSAEPYHYIPASEYGKVTTERTKGEVKLEGDTPAVLEKQETKVEAPGTSVTESVQDIVLKGGQHVVKDVVLTINQAMGPVEKGVTKIQETFHRKSVSSDKEVDESELRVEQYEENLTCETHIP</sequence>
<dbReference type="STRING" id="981085.W9SFC8"/>
<gene>
    <name evidence="1" type="ORF">L484_000208</name>
</gene>
<evidence type="ECO:0000313" key="2">
    <source>
        <dbReference type="Proteomes" id="UP000030645"/>
    </source>
</evidence>
<dbReference type="EMBL" id="KE646503">
    <property type="protein sequence ID" value="EXC72390.1"/>
    <property type="molecule type" value="Genomic_DNA"/>
</dbReference>
<reference evidence="2" key="1">
    <citation type="submission" date="2013-01" db="EMBL/GenBank/DDBJ databases">
        <title>Draft Genome Sequence of a Mulberry Tree, Morus notabilis C.K. Schneid.</title>
        <authorList>
            <person name="He N."/>
            <person name="Zhao S."/>
        </authorList>
    </citation>
    <scope>NUCLEOTIDE SEQUENCE</scope>
</reference>
<dbReference type="eggNOG" id="KOG2641">
    <property type="taxonomic scope" value="Eukaryota"/>
</dbReference>